<sequence>MRLRLDPWSADQPQIQALEPRTKSEIHFVEGPDWQAMPCNPIPASLEYVYIVDGTRQLYANVTIEDQERVVFGGLGAIATGAVELHPLGLRPAGLKYLDSQRILVAGGGYHPEPLRLAPLAGQCPELLFSAHTERENEIHTPLNGLQNLMLNLEQQLSHDLSSGIEEVSVKPIQLKSVVFQDGRLRKDNPEKLVFGIVKTQYTHFLPPTEQRILAQLRPKERTPIFYFQYEGESYARYSWYVRLAAMPPYMQSYGGLVRVEAYAPSDFEDLPPAIRLVADFSGELLSRLASESFKDRRAPQNLIPTGALEKELKRRLGAKDIIERRIRQFLMEEFAAGQHP</sequence>
<proteinExistence type="predicted"/>
<evidence type="ECO:0000313" key="2">
    <source>
        <dbReference type="EMBL" id="GGJ49619.1"/>
    </source>
</evidence>
<organism evidence="2 3">
    <name type="scientific">Deinococcus roseus</name>
    <dbReference type="NCBI Taxonomy" id="392414"/>
    <lineage>
        <taxon>Bacteria</taxon>
        <taxon>Thermotogati</taxon>
        <taxon>Deinococcota</taxon>
        <taxon>Deinococci</taxon>
        <taxon>Deinococcales</taxon>
        <taxon>Deinococcaceae</taxon>
        <taxon>Deinococcus</taxon>
    </lineage>
</organism>
<name>A0ABQ2DB19_9DEIO</name>
<reference evidence="3" key="1">
    <citation type="journal article" date="2019" name="Int. J. Syst. Evol. Microbiol.">
        <title>The Global Catalogue of Microorganisms (GCM) 10K type strain sequencing project: providing services to taxonomists for standard genome sequencing and annotation.</title>
        <authorList>
            <consortium name="The Broad Institute Genomics Platform"/>
            <consortium name="The Broad Institute Genome Sequencing Center for Infectious Disease"/>
            <person name="Wu L."/>
            <person name="Ma J."/>
        </authorList>
    </citation>
    <scope>NUCLEOTIDE SEQUENCE [LARGE SCALE GENOMIC DNA]</scope>
    <source>
        <strain evidence="3">JCM 14370</strain>
    </source>
</reference>
<dbReference type="RefSeq" id="WP_189005704.1">
    <property type="nucleotide sequence ID" value="NZ_BMOD01000020.1"/>
</dbReference>
<dbReference type="InterPro" id="IPR018977">
    <property type="entry name" value="NurA_domain"/>
</dbReference>
<accession>A0ABQ2DB19</accession>
<comment type="caution">
    <text evidence="2">The sequence shown here is derived from an EMBL/GenBank/DDBJ whole genome shotgun (WGS) entry which is preliminary data.</text>
</comment>
<dbReference type="InterPro" id="IPR012337">
    <property type="entry name" value="RNaseH-like_sf"/>
</dbReference>
<gene>
    <name evidence="2" type="ORF">GCM10008938_39460</name>
</gene>
<dbReference type="Pfam" id="PF09376">
    <property type="entry name" value="NurA"/>
    <property type="match status" value="1"/>
</dbReference>
<evidence type="ECO:0000259" key="1">
    <source>
        <dbReference type="Pfam" id="PF09376"/>
    </source>
</evidence>
<dbReference type="Proteomes" id="UP000632222">
    <property type="component" value="Unassembled WGS sequence"/>
</dbReference>
<protein>
    <submittedName>
        <fullName evidence="2">Nuclease</fullName>
    </submittedName>
</protein>
<dbReference type="SUPFAM" id="SSF53098">
    <property type="entry name" value="Ribonuclease H-like"/>
    <property type="match status" value="1"/>
</dbReference>
<keyword evidence="3" id="KW-1185">Reference proteome</keyword>
<evidence type="ECO:0000313" key="3">
    <source>
        <dbReference type="Proteomes" id="UP000632222"/>
    </source>
</evidence>
<feature type="domain" description="NurA" evidence="1">
    <location>
        <begin position="212"/>
        <end position="303"/>
    </location>
</feature>
<dbReference type="EMBL" id="BMOD01000020">
    <property type="protein sequence ID" value="GGJ49619.1"/>
    <property type="molecule type" value="Genomic_DNA"/>
</dbReference>